<dbReference type="GO" id="GO:0008720">
    <property type="term" value="F:D-lactate dehydrogenase (NAD+) activity"/>
    <property type="evidence" value="ECO:0007669"/>
    <property type="project" value="TreeGrafter"/>
</dbReference>
<keyword evidence="4" id="KW-0274">FAD</keyword>
<dbReference type="FunFam" id="1.10.45.10:FF:000001">
    <property type="entry name" value="D-lactate dehydrogenase mitochondrial"/>
    <property type="match status" value="1"/>
</dbReference>
<evidence type="ECO:0000256" key="7">
    <source>
        <dbReference type="ARBA" id="ARBA00038897"/>
    </source>
</evidence>
<dbReference type="InterPro" id="IPR016164">
    <property type="entry name" value="FAD-linked_Oxase-like_C"/>
</dbReference>
<dbReference type="FunFam" id="3.30.70.2740:FF:000001">
    <property type="entry name" value="D-lactate dehydrogenase mitochondrial"/>
    <property type="match status" value="1"/>
</dbReference>
<sequence>MPENLTALLNALRLQFSDRLLTSEAAREHHGSGESHLPPAWPDAVVMVTSTQDVSDVLTACTKHGVPVIPFGAGSSIEGQIHAPHGGISIDMSAMDQIVSVQDNDMDCTVQCGVTRQALNEHLRATGLFFPVDLGAHATLGGMAATRASGTTTVRYGSMRDLVLGMTVVMPDGEIIKTGGRARKSSAGYDLTRLMIGSEGTLGIITELTLRLFGIPEASQTAMCSFNTIEDATQTVVMALQCGLALNRIELADGLQMQAINRYSKTSLPERPTLWIELTGSAATVQNDIVVLEGLAETALRFEHAQTAEAAAKLWRIRHDALYASRALRPGIKGISTDVCVPISKLPACISAILGVVATTDIQAPLVGHVGDGNFHLVLLYDPENEVEAKQAYHINSSLIEMAIEMGGTSTGEHGVGLGKKAYLPNEHGPALGVMRRIKRALDPDNIMNPGKIFDL</sequence>
<dbReference type="Gene3D" id="1.10.45.10">
    <property type="entry name" value="Vanillyl-alcohol Oxidase, Chain A, domain 4"/>
    <property type="match status" value="1"/>
</dbReference>
<dbReference type="GO" id="GO:0071949">
    <property type="term" value="F:FAD binding"/>
    <property type="evidence" value="ECO:0007669"/>
    <property type="project" value="InterPro"/>
</dbReference>
<dbReference type="SUPFAM" id="SSF56176">
    <property type="entry name" value="FAD-binding/transporter-associated domain-like"/>
    <property type="match status" value="1"/>
</dbReference>
<evidence type="ECO:0000256" key="5">
    <source>
        <dbReference type="ARBA" id="ARBA00022946"/>
    </source>
</evidence>
<evidence type="ECO:0000256" key="2">
    <source>
        <dbReference type="ARBA" id="ARBA00008000"/>
    </source>
</evidence>
<accession>A0A1H3NHY8</accession>
<dbReference type="GO" id="GO:0004458">
    <property type="term" value="F:D-lactate dehydrogenase (cytochrome) activity"/>
    <property type="evidence" value="ECO:0007669"/>
    <property type="project" value="UniProtKB-EC"/>
</dbReference>
<reference evidence="9 10" key="1">
    <citation type="submission" date="2016-10" db="EMBL/GenBank/DDBJ databases">
        <authorList>
            <person name="de Groot N.N."/>
        </authorList>
    </citation>
    <scope>NUCLEOTIDE SEQUENCE [LARGE SCALE GENOMIC DNA]</scope>
    <source>
        <strain evidence="9 10">DSM 24677</strain>
    </source>
</reference>
<dbReference type="InterPro" id="IPR036318">
    <property type="entry name" value="FAD-bd_PCMH-like_sf"/>
</dbReference>
<comment type="cofactor">
    <cofactor evidence="1">
        <name>FAD</name>
        <dbReference type="ChEBI" id="CHEBI:57692"/>
    </cofactor>
</comment>
<dbReference type="Gene3D" id="3.30.465.10">
    <property type="match status" value="1"/>
</dbReference>
<dbReference type="SUPFAM" id="SSF55103">
    <property type="entry name" value="FAD-linked oxidases, C-terminal domain"/>
    <property type="match status" value="1"/>
</dbReference>
<evidence type="ECO:0000313" key="9">
    <source>
        <dbReference type="EMBL" id="SDY88290.1"/>
    </source>
</evidence>
<keyword evidence="3" id="KW-0285">Flavoprotein</keyword>
<organism evidence="9 10">
    <name type="scientific">Lentibacter algarum</name>
    <dbReference type="NCBI Taxonomy" id="576131"/>
    <lineage>
        <taxon>Bacteria</taxon>
        <taxon>Pseudomonadati</taxon>
        <taxon>Pseudomonadota</taxon>
        <taxon>Alphaproteobacteria</taxon>
        <taxon>Rhodobacterales</taxon>
        <taxon>Roseobacteraceae</taxon>
        <taxon>Lentibacter</taxon>
    </lineage>
</organism>
<dbReference type="RefSeq" id="WP_089894546.1">
    <property type="nucleotide sequence ID" value="NZ_CP158687.1"/>
</dbReference>
<comment type="similarity">
    <text evidence="2">Belongs to the FAD-binding oxidoreductase/transferase type 4 family.</text>
</comment>
<dbReference type="InterPro" id="IPR016169">
    <property type="entry name" value="FAD-bd_PCMH_sub2"/>
</dbReference>
<keyword evidence="10" id="KW-1185">Reference proteome</keyword>
<name>A0A1H3NHY8_9RHOB</name>
<gene>
    <name evidence="9" type="ORF">SAMN05444486_10917</name>
</gene>
<dbReference type="Proteomes" id="UP000199026">
    <property type="component" value="Unassembled WGS sequence"/>
</dbReference>
<evidence type="ECO:0000256" key="6">
    <source>
        <dbReference type="ARBA" id="ARBA00023002"/>
    </source>
</evidence>
<dbReference type="PROSITE" id="PS51387">
    <property type="entry name" value="FAD_PCMH"/>
    <property type="match status" value="1"/>
</dbReference>
<dbReference type="FunFam" id="3.30.465.10:FF:000016">
    <property type="entry name" value="probable D-lactate dehydrogenase, mitochondrial"/>
    <property type="match status" value="1"/>
</dbReference>
<dbReference type="STRING" id="576131.SAMN05444486_10917"/>
<dbReference type="InterPro" id="IPR016171">
    <property type="entry name" value="Vanillyl_alc_oxidase_C-sub2"/>
</dbReference>
<dbReference type="GeneID" id="78125939"/>
<evidence type="ECO:0000256" key="1">
    <source>
        <dbReference type="ARBA" id="ARBA00001974"/>
    </source>
</evidence>
<proteinExistence type="inferred from homology"/>
<dbReference type="PANTHER" id="PTHR11748:SF111">
    <property type="entry name" value="D-LACTATE DEHYDROGENASE, MITOCHONDRIAL-RELATED"/>
    <property type="match status" value="1"/>
</dbReference>
<keyword evidence="6" id="KW-0560">Oxidoreductase</keyword>
<protein>
    <recommendedName>
        <fullName evidence="7">D-lactate dehydrogenase (cytochrome)</fullName>
        <ecNumber evidence="7">1.1.2.4</ecNumber>
    </recommendedName>
</protein>
<evidence type="ECO:0000256" key="4">
    <source>
        <dbReference type="ARBA" id="ARBA00022827"/>
    </source>
</evidence>
<dbReference type="Gene3D" id="3.30.70.2740">
    <property type="match status" value="1"/>
</dbReference>
<dbReference type="InterPro" id="IPR004113">
    <property type="entry name" value="FAD-bd_oxidored_4_C"/>
</dbReference>
<evidence type="ECO:0000313" key="10">
    <source>
        <dbReference type="Proteomes" id="UP000199026"/>
    </source>
</evidence>
<dbReference type="Pfam" id="PF02913">
    <property type="entry name" value="FAD-oxidase_C"/>
    <property type="match status" value="1"/>
</dbReference>
<dbReference type="OrthoDB" id="9811557at2"/>
<evidence type="ECO:0000259" key="8">
    <source>
        <dbReference type="PROSITE" id="PS51387"/>
    </source>
</evidence>
<dbReference type="EC" id="1.1.2.4" evidence="7"/>
<dbReference type="GO" id="GO:1903457">
    <property type="term" value="P:lactate catabolic process"/>
    <property type="evidence" value="ECO:0007669"/>
    <property type="project" value="TreeGrafter"/>
</dbReference>
<evidence type="ECO:0000256" key="3">
    <source>
        <dbReference type="ARBA" id="ARBA00022630"/>
    </source>
</evidence>
<dbReference type="AlphaFoldDB" id="A0A1H3NHY8"/>
<dbReference type="InterPro" id="IPR016166">
    <property type="entry name" value="FAD-bd_PCMH"/>
</dbReference>
<keyword evidence="5" id="KW-0809">Transit peptide</keyword>
<dbReference type="PANTHER" id="PTHR11748">
    <property type="entry name" value="D-LACTATE DEHYDROGENASE"/>
    <property type="match status" value="1"/>
</dbReference>
<feature type="domain" description="FAD-binding PCMH-type" evidence="8">
    <location>
        <begin position="38"/>
        <end position="215"/>
    </location>
</feature>
<dbReference type="InterPro" id="IPR006094">
    <property type="entry name" value="Oxid_FAD_bind_N"/>
</dbReference>
<dbReference type="Pfam" id="PF01565">
    <property type="entry name" value="FAD_binding_4"/>
    <property type="match status" value="1"/>
</dbReference>
<dbReference type="EMBL" id="FNPR01000009">
    <property type="protein sequence ID" value="SDY88290.1"/>
    <property type="molecule type" value="Genomic_DNA"/>
</dbReference>